<organism evidence="1 2">
    <name type="scientific">Bacillus gaemokensis</name>
    <dbReference type="NCBI Taxonomy" id="574375"/>
    <lineage>
        <taxon>Bacteria</taxon>
        <taxon>Bacillati</taxon>
        <taxon>Bacillota</taxon>
        <taxon>Bacilli</taxon>
        <taxon>Bacillales</taxon>
        <taxon>Bacillaceae</taxon>
        <taxon>Bacillus</taxon>
        <taxon>Bacillus cereus group</taxon>
    </lineage>
</organism>
<name>A0A073K5P3_9BACI</name>
<dbReference type="STRING" id="574375.AZF08_21960"/>
<dbReference type="OrthoDB" id="2909618at2"/>
<dbReference type="RefSeq" id="WP_033678782.1">
    <property type="nucleotide sequence ID" value="NZ_JOTM01000052.1"/>
</dbReference>
<accession>A0A073K5P3</accession>
<evidence type="ECO:0000313" key="1">
    <source>
        <dbReference type="EMBL" id="KEK21860.1"/>
    </source>
</evidence>
<dbReference type="AlphaFoldDB" id="A0A073K5P3"/>
<evidence type="ECO:0000313" key="2">
    <source>
        <dbReference type="Proteomes" id="UP000027778"/>
    </source>
</evidence>
<dbReference type="EMBL" id="JOTM01000052">
    <property type="protein sequence ID" value="KEK21860.1"/>
    <property type="molecule type" value="Genomic_DNA"/>
</dbReference>
<protein>
    <submittedName>
        <fullName evidence="1">Uncharacterized protein</fullName>
    </submittedName>
</protein>
<sequence length="82" mass="9351">MGKEQRLTFYDIAASQAHSVKTFDGKTYELKGAIAIENGTGSIEKVAQIYYRVRSVRDEHQNLIAKRKHKQAELVAVKQKCR</sequence>
<keyword evidence="2" id="KW-1185">Reference proteome</keyword>
<proteinExistence type="predicted"/>
<comment type="caution">
    <text evidence="1">The sequence shown here is derived from an EMBL/GenBank/DDBJ whole genome shotgun (WGS) entry which is preliminary data.</text>
</comment>
<dbReference type="eggNOG" id="ENOG502ZGUC">
    <property type="taxonomic scope" value="Bacteria"/>
</dbReference>
<gene>
    <name evidence="1" type="ORF">BAGA_24645</name>
</gene>
<reference evidence="1 2" key="1">
    <citation type="submission" date="2014-06" db="EMBL/GenBank/DDBJ databases">
        <title>Draft genome sequence of Bacillus gaemokensis JCM 15801 (MCCC 1A00707).</title>
        <authorList>
            <person name="Lai Q."/>
            <person name="Liu Y."/>
            <person name="Shao Z."/>
        </authorList>
    </citation>
    <scope>NUCLEOTIDE SEQUENCE [LARGE SCALE GENOMIC DNA]</scope>
    <source>
        <strain evidence="1 2">JCM 15801</strain>
    </source>
</reference>
<dbReference type="Proteomes" id="UP000027778">
    <property type="component" value="Unassembled WGS sequence"/>
</dbReference>